<feature type="compositionally biased region" description="Low complexity" evidence="10">
    <location>
        <begin position="19"/>
        <end position="32"/>
    </location>
</feature>
<dbReference type="Gene3D" id="1.10.510.10">
    <property type="entry name" value="Transferase(Phosphotransferase) domain 1"/>
    <property type="match status" value="1"/>
</dbReference>
<evidence type="ECO:0000259" key="11">
    <source>
        <dbReference type="PROSITE" id="PS50011"/>
    </source>
</evidence>
<dbReference type="RefSeq" id="XP_019010323.1">
    <property type="nucleotide sequence ID" value="XM_019156521.1"/>
</dbReference>
<dbReference type="PANTHER" id="PTHR24055">
    <property type="entry name" value="MITOGEN-ACTIVATED PROTEIN KINASE"/>
    <property type="match status" value="1"/>
</dbReference>
<feature type="domain" description="Protein kinase" evidence="11">
    <location>
        <begin position="248"/>
        <end position="542"/>
    </location>
</feature>
<feature type="compositionally biased region" description="Polar residues" evidence="10">
    <location>
        <begin position="54"/>
        <end position="82"/>
    </location>
</feature>
<feature type="compositionally biased region" description="Basic and acidic residues" evidence="10">
    <location>
        <begin position="835"/>
        <end position="851"/>
    </location>
</feature>
<dbReference type="OrthoDB" id="192887at2759"/>
<accession>A0A1B9I0R1</accession>
<keyword evidence="14" id="KW-1185">Reference proteome</keyword>
<dbReference type="InterPro" id="IPR003527">
    <property type="entry name" value="MAP_kinase_CS"/>
</dbReference>
<evidence type="ECO:0000256" key="10">
    <source>
        <dbReference type="SAM" id="MobiDB-lite"/>
    </source>
</evidence>
<dbReference type="Gene3D" id="3.30.200.20">
    <property type="entry name" value="Phosphorylase Kinase, domain 1"/>
    <property type="match status" value="1"/>
</dbReference>
<evidence type="ECO:0000256" key="2">
    <source>
        <dbReference type="ARBA" id="ARBA00022527"/>
    </source>
</evidence>
<comment type="catalytic activity">
    <reaction evidence="8">
        <text>L-threonyl-[protein] + ATP = O-phospho-L-threonyl-[protein] + ADP + H(+)</text>
        <dbReference type="Rhea" id="RHEA:46608"/>
        <dbReference type="Rhea" id="RHEA-COMP:11060"/>
        <dbReference type="Rhea" id="RHEA-COMP:11605"/>
        <dbReference type="ChEBI" id="CHEBI:15378"/>
        <dbReference type="ChEBI" id="CHEBI:30013"/>
        <dbReference type="ChEBI" id="CHEBI:30616"/>
        <dbReference type="ChEBI" id="CHEBI:61977"/>
        <dbReference type="ChEBI" id="CHEBI:456216"/>
        <dbReference type="EC" id="2.7.11.24"/>
    </reaction>
</comment>
<reference evidence="13" key="4">
    <citation type="submission" date="2024-02" db="EMBL/GenBank/DDBJ databases">
        <title>Comparative genomics of Cryptococcus and Kwoniella reveals pathogenesis evolution and contrasting modes of karyotype evolution via chromosome fusion or intercentromeric recombination.</title>
        <authorList>
            <person name="Coelho M.A."/>
            <person name="David-Palma M."/>
            <person name="Shea T."/>
            <person name="Bowers K."/>
            <person name="McGinley-Smith S."/>
            <person name="Mohammad A.W."/>
            <person name="Gnirke A."/>
            <person name="Yurkov A.M."/>
            <person name="Nowrousian M."/>
            <person name="Sun S."/>
            <person name="Cuomo C.A."/>
            <person name="Heitman J."/>
        </authorList>
    </citation>
    <scope>NUCLEOTIDE SEQUENCE</scope>
    <source>
        <strain evidence="13">CBS 10737</strain>
    </source>
</reference>
<dbReference type="EMBL" id="CP144526">
    <property type="protein sequence ID" value="WWC72009.1"/>
    <property type="molecule type" value="Genomic_DNA"/>
</dbReference>
<feature type="compositionally biased region" description="Polar residues" evidence="10">
    <location>
        <begin position="797"/>
        <end position="817"/>
    </location>
</feature>
<feature type="region of interest" description="Disordered" evidence="10">
    <location>
        <begin position="835"/>
        <end position="872"/>
    </location>
</feature>
<dbReference type="InterPro" id="IPR000719">
    <property type="entry name" value="Prot_kinase_dom"/>
</dbReference>
<dbReference type="STRING" id="1296096.A0A1B9I0R1"/>
<evidence type="ECO:0000313" key="13">
    <source>
        <dbReference type="EMBL" id="WWC72009.1"/>
    </source>
</evidence>
<feature type="coiled-coil region" evidence="9">
    <location>
        <begin position="567"/>
        <end position="594"/>
    </location>
</feature>
<keyword evidence="3 8" id="KW-0808">Transferase</keyword>
<evidence type="ECO:0000313" key="12">
    <source>
        <dbReference type="EMBL" id="OCF49104.1"/>
    </source>
</evidence>
<dbReference type="PROSITE" id="PS00107">
    <property type="entry name" value="PROTEIN_KINASE_ATP"/>
    <property type="match status" value="1"/>
</dbReference>
<evidence type="ECO:0000313" key="14">
    <source>
        <dbReference type="Proteomes" id="UP000094020"/>
    </source>
</evidence>
<reference evidence="12" key="3">
    <citation type="submission" date="2016-07" db="EMBL/GenBank/DDBJ databases">
        <title>Evolution of pathogenesis and genome organization in the Tremellales.</title>
        <authorList>
            <person name="Cuomo C."/>
            <person name="Litvintseva A."/>
            <person name="Heitman J."/>
            <person name="Chen Y."/>
            <person name="Sun S."/>
            <person name="Springer D."/>
            <person name="Dromer F."/>
            <person name="Young S."/>
            <person name="Zeng Q."/>
            <person name="Chapman S."/>
            <person name="Gujja S."/>
            <person name="Saif S."/>
            <person name="Birren B."/>
        </authorList>
    </citation>
    <scope>NUCLEOTIDE SEQUENCE</scope>
    <source>
        <strain evidence="12">CBS 10737</strain>
    </source>
</reference>
<feature type="region of interest" description="Disordered" evidence="10">
    <location>
        <begin position="1"/>
        <end position="145"/>
    </location>
</feature>
<dbReference type="SMART" id="SM00220">
    <property type="entry name" value="S_TKc"/>
    <property type="match status" value="1"/>
</dbReference>
<feature type="compositionally biased region" description="Acidic residues" evidence="10">
    <location>
        <begin position="208"/>
        <end position="218"/>
    </location>
</feature>
<reference evidence="12" key="1">
    <citation type="submission" date="2013-07" db="EMBL/GenBank/DDBJ databases">
        <title>The Genome Sequence of Cryptococcus pinus CBS10737.</title>
        <authorList>
            <consortium name="The Broad Institute Genome Sequencing Platform"/>
            <person name="Cuomo C."/>
            <person name="Litvintseva A."/>
            <person name="Chen Y."/>
            <person name="Heitman J."/>
            <person name="Sun S."/>
            <person name="Springer D."/>
            <person name="Dromer F."/>
            <person name="Young S.K."/>
            <person name="Zeng Q."/>
            <person name="Gargeya S."/>
            <person name="Fitzgerald M."/>
            <person name="Abouelleil A."/>
            <person name="Alvarado L."/>
            <person name="Berlin A.M."/>
            <person name="Chapman S.B."/>
            <person name="Dewar J."/>
            <person name="Goldberg J."/>
            <person name="Griggs A."/>
            <person name="Gujja S."/>
            <person name="Hansen M."/>
            <person name="Howarth C."/>
            <person name="Imamovic A."/>
            <person name="Larimer J."/>
            <person name="McCowan C."/>
            <person name="Murphy C."/>
            <person name="Pearson M."/>
            <person name="Priest M."/>
            <person name="Roberts A."/>
            <person name="Saif S."/>
            <person name="Shea T."/>
            <person name="Sykes S."/>
            <person name="Wortman J."/>
            <person name="Nusbaum C."/>
            <person name="Birren B."/>
        </authorList>
    </citation>
    <scope>NUCLEOTIDE SEQUENCE [LARGE SCALE GENOMIC DNA]</scope>
    <source>
        <strain evidence="12">CBS 10737</strain>
    </source>
</reference>
<proteinExistence type="inferred from homology"/>
<name>A0A1B9I0R1_9TREE</name>
<evidence type="ECO:0000256" key="7">
    <source>
        <dbReference type="PROSITE-ProRule" id="PRU10141"/>
    </source>
</evidence>
<evidence type="ECO:0000256" key="3">
    <source>
        <dbReference type="ARBA" id="ARBA00022679"/>
    </source>
</evidence>
<dbReference type="EC" id="2.7.11.24" evidence="1 8"/>
<keyword evidence="2 8" id="KW-0723">Serine/threonine-protein kinase</keyword>
<keyword evidence="4 7" id="KW-0547">Nucleotide-binding</keyword>
<dbReference type="PROSITE" id="PS01351">
    <property type="entry name" value="MAPK"/>
    <property type="match status" value="1"/>
</dbReference>
<protein>
    <recommendedName>
        <fullName evidence="1 8">Mitogen-activated protein kinase</fullName>
        <ecNumber evidence="1 8">2.7.11.24</ecNumber>
    </recommendedName>
</protein>
<keyword evidence="6 7" id="KW-0067">ATP-binding</keyword>
<feature type="binding site" evidence="7">
    <location>
        <position position="277"/>
    </location>
    <ligand>
        <name>ATP</name>
        <dbReference type="ChEBI" id="CHEBI:30616"/>
    </ligand>
</feature>
<feature type="region of interest" description="Disordered" evidence="10">
    <location>
        <begin position="676"/>
        <end position="818"/>
    </location>
</feature>
<dbReference type="GO" id="GO:0004707">
    <property type="term" value="F:MAP kinase activity"/>
    <property type="evidence" value="ECO:0007669"/>
    <property type="project" value="UniProtKB-EC"/>
</dbReference>
<dbReference type="InterPro" id="IPR008271">
    <property type="entry name" value="Ser/Thr_kinase_AS"/>
</dbReference>
<feature type="region of interest" description="Disordered" evidence="10">
    <location>
        <begin position="206"/>
        <end position="225"/>
    </location>
</feature>
<evidence type="ECO:0000256" key="1">
    <source>
        <dbReference type="ARBA" id="ARBA00012411"/>
    </source>
</evidence>
<keyword evidence="9" id="KW-0175">Coiled coil</keyword>
<keyword evidence="8" id="KW-0460">Magnesium</keyword>
<organism evidence="12">
    <name type="scientific">Kwoniella pini CBS 10737</name>
    <dbReference type="NCBI Taxonomy" id="1296096"/>
    <lineage>
        <taxon>Eukaryota</taxon>
        <taxon>Fungi</taxon>
        <taxon>Dikarya</taxon>
        <taxon>Basidiomycota</taxon>
        <taxon>Agaricomycotina</taxon>
        <taxon>Tremellomycetes</taxon>
        <taxon>Tremellales</taxon>
        <taxon>Cryptococcaceae</taxon>
        <taxon>Kwoniella</taxon>
    </lineage>
</organism>
<gene>
    <name evidence="12" type="ORF">I206_04791</name>
    <name evidence="13" type="ORF">I206_105968</name>
</gene>
<keyword evidence="5 8" id="KW-0418">Kinase</keyword>
<sequence>MSSPTAPLLPRSQPPRPNPSQVHSSPVVSVQQRSIPLHKQPSEPLFSEHIMSVASGSGSNSKENRNINNTDLTSNSSESGPSSKRLITPTTSGSNSNFTLGPAFSAKEVGVGNQQHPLSKQGLTASSSTSVSGLLSSGLPNPNGNSTLHTPINYYYNNTTSVNNSVNQTPQTGASKMAAAAKRGLDGLTQNTSSSSMNLIKIQQDEFSNQEEKEEEEENHPLSEKKLKEKDYQTIHTLNRLFHLPCRWKLIRPLGQGAYGLVINVQDSYSGELVAVKCITRVFDKIILARRALREITLLRHFGGHENLTGLIDLDNVWEGYNEIYLYMEPMEADLHQIVRSGQALSNSHIQYFLYQLLRGMKYIHTANVIHRDLKPGNLLVNSDCELKICDFGLARGFKPVTGEDDQNADSKLTEYVATRWYRAPEIMLSNKRYTTAIDVWSIGCILAELLGGKPLFKGKDYVDQLNLILGVLGTPDEETLARVSSDKALTYLKTLPFSPRVDFVDLFPEADPEALNLLSLLLAFDPAQRIDVTQALSHPYLATYHDELDEPACPEIFSKWEQVESLTTIEELREAITKEIEEFRAEVRNMDDEEYYDEEGSGEGGETWRVDGLEDGEQVNMYASPMPDTHLTQNIEGGLPIPASEFVGTSRDTSPKANFSPLVSSSPLAKRQSIIAATVSPERRKSSIGLSASRPRTRDASPITPATALSEESFGNPFSAGTSGGRQSRRQSGNSMSFSMSGGNNRRPNSFLFNPFGQGMTPMPSSIGNQQNSGDQNVNINTESGHSRERGGSGHWNNLNAQSGRRSRAPSQSGSISHLIRKLSSVDLISLNNENHHGHNYGDGHGHDGEEIPPMTVSPSDAPASEVSYHL</sequence>
<dbReference type="SUPFAM" id="SSF56112">
    <property type="entry name" value="Protein kinase-like (PK-like)"/>
    <property type="match status" value="1"/>
</dbReference>
<comment type="similarity">
    <text evidence="8">Belongs to the protein kinase superfamily. Ser/Thr protein kinase family. MAP kinase subfamily.</text>
</comment>
<comment type="cofactor">
    <cofactor evidence="8">
        <name>Mg(2+)</name>
        <dbReference type="ChEBI" id="CHEBI:18420"/>
    </cofactor>
</comment>
<dbReference type="AlphaFoldDB" id="A0A1B9I0R1"/>
<dbReference type="Proteomes" id="UP000094020">
    <property type="component" value="Chromosome 8"/>
</dbReference>
<evidence type="ECO:0000256" key="5">
    <source>
        <dbReference type="ARBA" id="ARBA00022777"/>
    </source>
</evidence>
<dbReference type="InterPro" id="IPR050117">
    <property type="entry name" value="MAPK"/>
</dbReference>
<dbReference type="InterPro" id="IPR011009">
    <property type="entry name" value="Kinase-like_dom_sf"/>
</dbReference>
<evidence type="ECO:0000256" key="9">
    <source>
        <dbReference type="SAM" id="Coils"/>
    </source>
</evidence>
<feature type="compositionally biased region" description="Polar residues" evidence="10">
    <location>
        <begin position="764"/>
        <end position="783"/>
    </location>
</feature>
<evidence type="ECO:0000256" key="4">
    <source>
        <dbReference type="ARBA" id="ARBA00022741"/>
    </source>
</evidence>
<dbReference type="FunFam" id="1.10.510.10:FF:000013">
    <property type="entry name" value="Mitogen-activated protein kinase"/>
    <property type="match status" value="1"/>
</dbReference>
<feature type="compositionally biased region" description="Low complexity" evidence="10">
    <location>
        <begin position="122"/>
        <end position="145"/>
    </location>
</feature>
<feature type="compositionally biased region" description="Polar residues" evidence="10">
    <location>
        <begin position="88"/>
        <end position="99"/>
    </location>
</feature>
<dbReference type="KEGG" id="kpin:30173160"/>
<evidence type="ECO:0000256" key="8">
    <source>
        <dbReference type="RuleBase" id="RU361165"/>
    </source>
</evidence>
<dbReference type="Pfam" id="PF00069">
    <property type="entry name" value="Pkinase"/>
    <property type="match status" value="1"/>
</dbReference>
<dbReference type="GeneID" id="30173160"/>
<dbReference type="InterPro" id="IPR017441">
    <property type="entry name" value="Protein_kinase_ATP_BS"/>
</dbReference>
<comment type="activity regulation">
    <text evidence="8">Activated by threonine and tyrosine phosphorylation.</text>
</comment>
<dbReference type="PROSITE" id="PS50011">
    <property type="entry name" value="PROTEIN_KINASE_DOM"/>
    <property type="match status" value="1"/>
</dbReference>
<dbReference type="EMBL" id="KI894012">
    <property type="protein sequence ID" value="OCF49104.1"/>
    <property type="molecule type" value="Genomic_DNA"/>
</dbReference>
<reference evidence="13" key="2">
    <citation type="submission" date="2013-07" db="EMBL/GenBank/DDBJ databases">
        <authorList>
            <consortium name="The Broad Institute Genome Sequencing Platform"/>
            <person name="Cuomo C."/>
            <person name="Litvintseva A."/>
            <person name="Chen Y."/>
            <person name="Heitman J."/>
            <person name="Sun S."/>
            <person name="Springer D."/>
            <person name="Dromer F."/>
            <person name="Young S.K."/>
            <person name="Zeng Q."/>
            <person name="Gargeya S."/>
            <person name="Fitzgerald M."/>
            <person name="Abouelleil A."/>
            <person name="Alvarado L."/>
            <person name="Berlin A.M."/>
            <person name="Chapman S.B."/>
            <person name="Dewar J."/>
            <person name="Goldberg J."/>
            <person name="Griggs A."/>
            <person name="Gujja S."/>
            <person name="Hansen M."/>
            <person name="Howarth C."/>
            <person name="Imamovic A."/>
            <person name="Larimer J."/>
            <person name="McCowan C."/>
            <person name="Murphy C."/>
            <person name="Pearson M."/>
            <person name="Priest M."/>
            <person name="Roberts A."/>
            <person name="Saif S."/>
            <person name="Shea T."/>
            <person name="Sykes S."/>
            <person name="Wortman J."/>
            <person name="Nusbaum C."/>
            <person name="Birren B."/>
        </authorList>
    </citation>
    <scope>NUCLEOTIDE SEQUENCE</scope>
    <source>
        <strain evidence="13">CBS 10737</strain>
    </source>
</reference>
<dbReference type="PROSITE" id="PS00108">
    <property type="entry name" value="PROTEIN_KINASE_ST"/>
    <property type="match status" value="1"/>
</dbReference>
<feature type="compositionally biased region" description="Low complexity" evidence="10">
    <location>
        <begin position="733"/>
        <end position="746"/>
    </location>
</feature>
<evidence type="ECO:0000256" key="6">
    <source>
        <dbReference type="ARBA" id="ARBA00022840"/>
    </source>
</evidence>
<dbReference type="GO" id="GO:0005524">
    <property type="term" value="F:ATP binding"/>
    <property type="evidence" value="ECO:0007669"/>
    <property type="project" value="UniProtKB-UniRule"/>
</dbReference>